<dbReference type="CDD" id="cd04301">
    <property type="entry name" value="NAT_SF"/>
    <property type="match status" value="1"/>
</dbReference>
<protein>
    <submittedName>
        <fullName evidence="2">GNAT family N-acetyltransferase</fullName>
    </submittedName>
</protein>
<feature type="domain" description="N-acetyltransferase" evidence="1">
    <location>
        <begin position="1"/>
        <end position="196"/>
    </location>
</feature>
<gene>
    <name evidence="2" type="ORF">CR205_03110</name>
</gene>
<dbReference type="PROSITE" id="PS51186">
    <property type="entry name" value="GNAT"/>
    <property type="match status" value="1"/>
</dbReference>
<dbReference type="Pfam" id="PF00583">
    <property type="entry name" value="Acetyltransf_1"/>
    <property type="match status" value="1"/>
</dbReference>
<dbReference type="InterPro" id="IPR000182">
    <property type="entry name" value="GNAT_dom"/>
</dbReference>
<evidence type="ECO:0000313" key="2">
    <source>
        <dbReference type="EMBL" id="PYZ99142.1"/>
    </source>
</evidence>
<accession>A0A2W0HPV1</accession>
<dbReference type="Proteomes" id="UP000248066">
    <property type="component" value="Unassembled WGS sequence"/>
</dbReference>
<dbReference type="InterPro" id="IPR016181">
    <property type="entry name" value="Acyl_CoA_acyltransferase"/>
</dbReference>
<dbReference type="Gene3D" id="3.40.630.30">
    <property type="match status" value="1"/>
</dbReference>
<sequence>MVVPANKASWEDLEAVLGSARCHGAPCYCQRFKISYNDWSLTDDQERAFMLRAQTDCGNPESNTTSGLVAYLDQEPVGWCAVEPRTAYKKLRSSPVPWSGRDEDKNDNSVMAISCFIVRKGYRRRKITYALAKASISFARKRRAHAIEGYPMRTVPGKDIPWGELHVGSRNAFIAAGFREVSAPTKRRVVMRIDFK</sequence>
<dbReference type="AlphaFoldDB" id="A0A2W0HPV1"/>
<keyword evidence="3" id="KW-1185">Reference proteome</keyword>
<dbReference type="GO" id="GO:0016747">
    <property type="term" value="F:acyltransferase activity, transferring groups other than amino-acyl groups"/>
    <property type="evidence" value="ECO:0007669"/>
    <property type="project" value="InterPro"/>
</dbReference>
<comment type="caution">
    <text evidence="2">The sequence shown here is derived from an EMBL/GenBank/DDBJ whole genome shotgun (WGS) entry which is preliminary data.</text>
</comment>
<keyword evidence="2" id="KW-0808">Transferase</keyword>
<reference evidence="2 3" key="1">
    <citation type="submission" date="2017-10" db="EMBL/GenBank/DDBJ databases">
        <title>Bacillus sp. nov., a halophilic bacterium isolated from a Yangshapao Lake.</title>
        <authorList>
            <person name="Wang H."/>
        </authorList>
    </citation>
    <scope>NUCLEOTIDE SEQUENCE [LARGE SCALE GENOMIC DNA]</scope>
    <source>
        <strain evidence="2 3">YSP-3</strain>
    </source>
</reference>
<dbReference type="EMBL" id="PDOF01000001">
    <property type="protein sequence ID" value="PYZ99142.1"/>
    <property type="molecule type" value="Genomic_DNA"/>
</dbReference>
<organism evidence="2 3">
    <name type="scientific">Alteribacter lacisalsi</name>
    <dbReference type="NCBI Taxonomy" id="2045244"/>
    <lineage>
        <taxon>Bacteria</taxon>
        <taxon>Bacillati</taxon>
        <taxon>Bacillota</taxon>
        <taxon>Bacilli</taxon>
        <taxon>Bacillales</taxon>
        <taxon>Bacillaceae</taxon>
        <taxon>Alteribacter</taxon>
    </lineage>
</organism>
<name>A0A2W0HPV1_9BACI</name>
<dbReference type="SUPFAM" id="SSF55729">
    <property type="entry name" value="Acyl-CoA N-acyltransferases (Nat)"/>
    <property type="match status" value="1"/>
</dbReference>
<proteinExistence type="predicted"/>
<evidence type="ECO:0000259" key="1">
    <source>
        <dbReference type="PROSITE" id="PS51186"/>
    </source>
</evidence>
<evidence type="ECO:0000313" key="3">
    <source>
        <dbReference type="Proteomes" id="UP000248066"/>
    </source>
</evidence>
<dbReference type="OrthoDB" id="162220at2"/>